<dbReference type="RefSeq" id="WP_407031035.1">
    <property type="nucleotide sequence ID" value="NZ_JAQGEF010000007.1"/>
</dbReference>
<protein>
    <submittedName>
        <fullName evidence="1">Uncharacterized protein</fullName>
    </submittedName>
</protein>
<keyword evidence="2" id="KW-1185">Reference proteome</keyword>
<organism evidence="1 2">
    <name type="scientific">Polluticaenibacter yanchengensis</name>
    <dbReference type="NCBI Taxonomy" id="3014562"/>
    <lineage>
        <taxon>Bacteria</taxon>
        <taxon>Pseudomonadati</taxon>
        <taxon>Bacteroidota</taxon>
        <taxon>Chitinophagia</taxon>
        <taxon>Chitinophagales</taxon>
        <taxon>Chitinophagaceae</taxon>
        <taxon>Polluticaenibacter</taxon>
    </lineage>
</organism>
<evidence type="ECO:0000313" key="1">
    <source>
        <dbReference type="EMBL" id="MDA3614710.1"/>
    </source>
</evidence>
<name>A0ABT4UIN8_9BACT</name>
<comment type="caution">
    <text evidence="1">The sequence shown here is derived from an EMBL/GenBank/DDBJ whole genome shotgun (WGS) entry which is preliminary data.</text>
</comment>
<proteinExistence type="predicted"/>
<dbReference type="EMBL" id="JAQGEF010000007">
    <property type="protein sequence ID" value="MDA3614710.1"/>
    <property type="molecule type" value="Genomic_DNA"/>
</dbReference>
<accession>A0ABT4UIN8</accession>
<reference evidence="1 2" key="1">
    <citation type="submission" date="2022-12" db="EMBL/GenBank/DDBJ databases">
        <title>Chitinophagaceae gen. sp. nov., a new member of the family Chitinophagaceae, isolated from soil in a chemical factory.</title>
        <authorList>
            <person name="Ke Z."/>
        </authorList>
    </citation>
    <scope>NUCLEOTIDE SEQUENCE [LARGE SCALE GENOMIC DNA]</scope>
    <source>
        <strain evidence="1 2">LY-5</strain>
    </source>
</reference>
<gene>
    <name evidence="1" type="ORF">O3P16_07815</name>
</gene>
<sequence length="497" mass="55325">MPDTYIHDIPVAPTGYDLTDKWLMVHDTEQPISTDTKRVKWQDLVGSNYYESTRINILQLIQQSKLKIGVNYGISDAEPTLYGGTKAIFKAVSSNKLAFTGIGIFYVPKYDSIPVYEPYAYFSTMSITNGLKFQIGETITNIDGDTGKYIGHSIILPLTGNWTSGYITGATSGAEADYALESFPSYIVNNRVIWGGKLWRNITGNVGNAVDQLNLNPEDWELLGVNETNFNLSTDLIIYDIVNNKILSREDQFGNKVEVGNNLASNAIKYFQWGNANVRENVVIGSLFNIINFRGNEIIGNVLKYTSDLSTSEFVKESVFNYNKLSSTNGSNYGRSYTISSDYSNNTFTVGFVPRMIRGTELRNSIFNVKQYTEREELIDKEFTSNLLNISKPFLFVKVAQNASTGVVTTTVLKNNLLFDVSFTPNDSSDSIIDITTVDFGVGNTLMTLTPEFSTVNKVALQSLPSPNEDEFQLRVINNTGADAVGFSYFITIEISE</sequence>
<dbReference type="Proteomes" id="UP001210231">
    <property type="component" value="Unassembled WGS sequence"/>
</dbReference>
<evidence type="ECO:0000313" key="2">
    <source>
        <dbReference type="Proteomes" id="UP001210231"/>
    </source>
</evidence>